<evidence type="ECO:0000313" key="4">
    <source>
        <dbReference type="EMBL" id="TQM75132.1"/>
    </source>
</evidence>
<dbReference type="PANTHER" id="PTHR42998">
    <property type="entry name" value="TYPE I RESTRICTION ENZYME HINDVIIP M PROTEIN-RELATED"/>
    <property type="match status" value="1"/>
</dbReference>
<dbReference type="InterPro" id="IPR029063">
    <property type="entry name" value="SAM-dependent_MTases_sf"/>
</dbReference>
<proteinExistence type="predicted"/>
<dbReference type="EMBL" id="VFPQ01000001">
    <property type="protein sequence ID" value="TQM75132.1"/>
    <property type="molecule type" value="Genomic_DNA"/>
</dbReference>
<dbReference type="InterPro" id="IPR044946">
    <property type="entry name" value="Restrct_endonuc_typeI_TRD_sf"/>
</dbReference>
<dbReference type="CDD" id="cd02440">
    <property type="entry name" value="AdoMet_MTases"/>
    <property type="match status" value="1"/>
</dbReference>
<keyword evidence="2" id="KW-0238">DNA-binding</keyword>
<protein>
    <submittedName>
        <fullName evidence="4">Type I restriction-modification system DNA methylase subunit</fullName>
    </submittedName>
</protein>
<evidence type="ECO:0000259" key="3">
    <source>
        <dbReference type="Pfam" id="PF02384"/>
    </source>
</evidence>
<organism evidence="4 5">
    <name type="scientific">Thermopolyspora flexuosa</name>
    <dbReference type="NCBI Taxonomy" id="103836"/>
    <lineage>
        <taxon>Bacteria</taxon>
        <taxon>Bacillati</taxon>
        <taxon>Actinomycetota</taxon>
        <taxon>Actinomycetes</taxon>
        <taxon>Streptosporangiales</taxon>
        <taxon>Streptosporangiaceae</taxon>
        <taxon>Thermopolyspora</taxon>
    </lineage>
</organism>
<evidence type="ECO:0000313" key="5">
    <source>
        <dbReference type="Proteomes" id="UP000319213"/>
    </source>
</evidence>
<accession>A0A543IX36</accession>
<dbReference type="Gene3D" id="3.40.50.150">
    <property type="entry name" value="Vaccinia Virus protein VP39"/>
    <property type="match status" value="1"/>
</dbReference>
<dbReference type="RefSeq" id="WP_142259198.1">
    <property type="nucleotide sequence ID" value="NZ_BMPV01000007.1"/>
</dbReference>
<dbReference type="GO" id="GO:0009307">
    <property type="term" value="P:DNA restriction-modification system"/>
    <property type="evidence" value="ECO:0007669"/>
    <property type="project" value="UniProtKB-KW"/>
</dbReference>
<dbReference type="PANTHER" id="PTHR42998:SF1">
    <property type="entry name" value="TYPE I RESTRICTION ENZYME HINDI METHYLASE SUBUNIT"/>
    <property type="match status" value="1"/>
</dbReference>
<dbReference type="GO" id="GO:0032259">
    <property type="term" value="P:methylation"/>
    <property type="evidence" value="ECO:0007669"/>
    <property type="project" value="UniProtKB-KW"/>
</dbReference>
<dbReference type="InterPro" id="IPR003356">
    <property type="entry name" value="DNA_methylase_A-5"/>
</dbReference>
<feature type="domain" description="DNA methylase adenine-specific" evidence="3">
    <location>
        <begin position="143"/>
        <end position="348"/>
    </location>
</feature>
<dbReference type="Gene3D" id="3.90.220.20">
    <property type="entry name" value="DNA methylase specificity domains"/>
    <property type="match status" value="1"/>
</dbReference>
<dbReference type="Proteomes" id="UP000319213">
    <property type="component" value="Unassembled WGS sequence"/>
</dbReference>
<keyword evidence="4" id="KW-0808">Transferase</keyword>
<name>A0A543IX36_9ACTN</name>
<keyword evidence="1" id="KW-0680">Restriction system</keyword>
<evidence type="ECO:0000256" key="1">
    <source>
        <dbReference type="ARBA" id="ARBA00022747"/>
    </source>
</evidence>
<dbReference type="SUPFAM" id="SSF53335">
    <property type="entry name" value="S-adenosyl-L-methionine-dependent methyltransferases"/>
    <property type="match status" value="1"/>
</dbReference>
<dbReference type="InterPro" id="IPR052916">
    <property type="entry name" value="Type-I_RE_MTase_Subunit"/>
</dbReference>
<dbReference type="OrthoDB" id="9784823at2"/>
<sequence length="628" mass="67060">MTGEARVAAADIARLAGVGRTAVSNWRRRFPDFPRPVGGTPSNPLFSMAEVEAWLRGQGKPVHLPEDERVWHRIRNAAGDADPLGLVAALAAALVAVGHRRLQQAGDAELRDALPPDLADTPLPLLRAVGELAADRGDAATVEFLCRRYAEAQPRRPQSVEPEVAPVMAELLGPCRTVLDPLCGFGPLLLAAAPRAERLLGQERDPALARLAAARLAAARAGEHDVRPGDALTRDAFRGAEADGVLCIPPFGERAWGHDELTNDPRWLHGLPPRGEPELAWVQHCLAHLRPGGHAVVLMPAAAASRRSGRRIRSRLLRTGTLRGVIALPPGAAPHSAAAPHLWVLRRPGADDEVPPRVLLAACALDQVVPTWRSFLHEEAPTGAARAVPVVELLDDEVDLTPARHLPAPPPPPAPVADLERARAELAALGAGIAELLPTVSARTRELTMTTLGELARAGAVRLEQTPMRMRADAGDRPVLTAKDVVVGRGPTGTGTAEPGAVVARAGDIVIPVIARGVTARVVEEEVLLGPHLYLVRADPRAFDPYFLAGFLRLTAPPGSALSSRGQRVDLRRARVPRLPIADQRRYGEAFRRLEEFEAALARLSADGHGLAERIRDGIVLGELQPGP</sequence>
<dbReference type="GO" id="GO:0008170">
    <property type="term" value="F:N-methyltransferase activity"/>
    <property type="evidence" value="ECO:0007669"/>
    <property type="project" value="InterPro"/>
</dbReference>
<dbReference type="AlphaFoldDB" id="A0A543IX36"/>
<comment type="caution">
    <text evidence="4">The sequence shown here is derived from an EMBL/GenBank/DDBJ whole genome shotgun (WGS) entry which is preliminary data.</text>
</comment>
<evidence type="ECO:0000256" key="2">
    <source>
        <dbReference type="ARBA" id="ARBA00023125"/>
    </source>
</evidence>
<gene>
    <name evidence="4" type="ORF">FHX40_1831</name>
</gene>
<keyword evidence="4" id="KW-0489">Methyltransferase</keyword>
<dbReference type="PRINTS" id="PR00507">
    <property type="entry name" value="N12N6MTFRASE"/>
</dbReference>
<reference evidence="4 5" key="1">
    <citation type="submission" date="2019-06" db="EMBL/GenBank/DDBJ databases">
        <title>Sequencing the genomes of 1000 actinobacteria strains.</title>
        <authorList>
            <person name="Klenk H.-P."/>
        </authorList>
    </citation>
    <scope>NUCLEOTIDE SEQUENCE [LARGE SCALE GENOMIC DNA]</scope>
    <source>
        <strain evidence="4 5">DSM 43186</strain>
    </source>
</reference>
<dbReference type="Pfam" id="PF02384">
    <property type="entry name" value="N6_Mtase"/>
    <property type="match status" value="1"/>
</dbReference>
<keyword evidence="5" id="KW-1185">Reference proteome</keyword>
<dbReference type="GO" id="GO:0003677">
    <property type="term" value="F:DNA binding"/>
    <property type="evidence" value="ECO:0007669"/>
    <property type="project" value="UniProtKB-KW"/>
</dbReference>